<evidence type="ECO:0000313" key="2">
    <source>
        <dbReference type="Proteomes" id="UP001596098"/>
    </source>
</evidence>
<gene>
    <name evidence="1" type="ORF">ACFPWU_07800</name>
</gene>
<dbReference type="Proteomes" id="UP001596098">
    <property type="component" value="Unassembled WGS sequence"/>
</dbReference>
<keyword evidence="2" id="KW-1185">Reference proteome</keyword>
<name>A0ABW1QX87_9ACTN</name>
<comment type="caution">
    <text evidence="1">The sequence shown here is derived from an EMBL/GenBank/DDBJ whole genome shotgun (WGS) entry which is preliminary data.</text>
</comment>
<dbReference type="RefSeq" id="WP_128221373.1">
    <property type="nucleotide sequence ID" value="NZ_CP034929.1"/>
</dbReference>
<reference evidence="2" key="1">
    <citation type="journal article" date="2019" name="Int. J. Syst. Evol. Microbiol.">
        <title>The Global Catalogue of Microorganisms (GCM) 10K type strain sequencing project: providing services to taxonomists for standard genome sequencing and annotation.</title>
        <authorList>
            <consortium name="The Broad Institute Genomics Platform"/>
            <consortium name="The Broad Institute Genome Sequencing Center for Infectious Disease"/>
            <person name="Wu L."/>
            <person name="Ma J."/>
        </authorList>
    </citation>
    <scope>NUCLEOTIDE SEQUENCE [LARGE SCALE GENOMIC DNA]</scope>
    <source>
        <strain evidence="2">DFY28</strain>
    </source>
</reference>
<organism evidence="1 2">
    <name type="scientific">Nocardioides yefusunii</name>
    <dbReference type="NCBI Taxonomy" id="2500546"/>
    <lineage>
        <taxon>Bacteria</taxon>
        <taxon>Bacillati</taxon>
        <taxon>Actinomycetota</taxon>
        <taxon>Actinomycetes</taxon>
        <taxon>Propionibacteriales</taxon>
        <taxon>Nocardioidaceae</taxon>
        <taxon>Nocardioides</taxon>
    </lineage>
</organism>
<protein>
    <submittedName>
        <fullName evidence="1">Uncharacterized protein</fullName>
    </submittedName>
</protein>
<accession>A0ABW1QX87</accession>
<dbReference type="EMBL" id="JBHSQI010000003">
    <property type="protein sequence ID" value="MFC6153567.1"/>
    <property type="molecule type" value="Genomic_DNA"/>
</dbReference>
<sequence length="739" mass="78686">MTTARMTTARMTTARIRSRRTSAAVLALALTGGALGLAPQAVLGAASAAPAAKATITSVDAVVGSDRTIRVGVKCSVAKCTGTVSVKVSGVGTVKKTYKLAKGKKATVALKLSAAQTKKVAAAPKAGTVTVTRKVGKTTKKVTRKVEVKAAAPSLLLTSTTVTVGHDHVVAVALTCKATSTCTATASLTVAGKGGSGTQAVRLAKGATKTLRFALTPAQVAALGDGSAKVTGALRIVETAPEKVTSTQTVALLLDHEMDTEHGTGTGTGGDEHTGHENTMALDDTYSQAYLKVWKPTAYDTCTTAEHQSYSVTGVDGKLYPSWHPAVHTRADGSICTFGHEHGDDPRNSDIYDWVVSEYKKQNPDANGVPFGYGSEQLTVYSNIHNSVFHRHEDDPGHKVIVANNQLMGVKFTDRWGDTQEMECDTLIKAHQGSHSSDATKNNTHELVYALSCNDGTKVLTTVMTNYGNANELTSSCTRPFATEHTSSGTVIETKGSILPAGEGGARYIPTLDCINAYVKNGAESGTPGSAVDDRRGSPAASSNGWWWAGYEQWQSFSTLKMADGKEIARFEPWFGLQNPARYYTGNTETNTSVAYLNDLAWENGNQQNWGPWKDQRAASPSEPVDEFSPKSWFKGDIRDAWLTTTKVDNRDAASSVIWTNPWGKEGSTTAFTGSIRTIVSRTSNVEYVKTTTPTVANRSTRTSEGLTRQGASAPLTMNFFYDYGRDVRGNSLGVHAPN</sequence>
<evidence type="ECO:0000313" key="1">
    <source>
        <dbReference type="EMBL" id="MFC6153567.1"/>
    </source>
</evidence>
<proteinExistence type="predicted"/>